<proteinExistence type="predicted"/>
<reference evidence="2" key="1">
    <citation type="submission" date="2020-08" db="EMBL/GenBank/DDBJ databases">
        <title>Genome public.</title>
        <authorList>
            <person name="Liu C."/>
            <person name="Sun Q."/>
        </authorList>
    </citation>
    <scope>NUCLEOTIDE SEQUENCE</scope>
    <source>
        <strain evidence="2">NSJ-32</strain>
    </source>
</reference>
<gene>
    <name evidence="2" type="ORF">H8730_06535</name>
</gene>
<keyword evidence="3" id="KW-1185">Reference proteome</keyword>
<sequence>MIRVTIWNEYVHEVQEETVRKIHPQGIHGTLASFLGQYPEIQVTTATLDMPECGLTDEVLDTTDVLIWWGHMAHDKVPDEIAAKVQRRVLMGMGFIGLHSAHMSKPLRLLWGTSGALQWRADEFCRMWNVNPGHPIAEGIPSDFNLGIEEMYGEYFDIPKPDDVIFISWYRSGEVFRSGCTWTRGAGKIFYLQPGHETNNSYYNENIRKILYNAVRWAAPNKIRPEIVECPFAEHSPESKCQDAE</sequence>
<dbReference type="Pfam" id="PF06283">
    <property type="entry name" value="ThuA"/>
    <property type="match status" value="1"/>
</dbReference>
<dbReference type="InterPro" id="IPR029010">
    <property type="entry name" value="ThuA-like"/>
</dbReference>
<name>A0A926DRE7_9FIRM</name>
<feature type="domain" description="ThuA-like" evidence="1">
    <location>
        <begin position="3"/>
        <end position="218"/>
    </location>
</feature>
<dbReference type="Gene3D" id="3.40.50.880">
    <property type="match status" value="1"/>
</dbReference>
<comment type="caution">
    <text evidence="2">The sequence shown here is derived from an EMBL/GenBank/DDBJ whole genome shotgun (WGS) entry which is preliminary data.</text>
</comment>
<dbReference type="RefSeq" id="WP_249289585.1">
    <property type="nucleotide sequence ID" value="NZ_JACRSQ010000007.1"/>
</dbReference>
<evidence type="ECO:0000259" key="1">
    <source>
        <dbReference type="Pfam" id="PF06283"/>
    </source>
</evidence>
<evidence type="ECO:0000313" key="3">
    <source>
        <dbReference type="Proteomes" id="UP000657006"/>
    </source>
</evidence>
<accession>A0A926DRE7</accession>
<dbReference type="EMBL" id="JACRSQ010000007">
    <property type="protein sequence ID" value="MBC8543196.1"/>
    <property type="molecule type" value="Genomic_DNA"/>
</dbReference>
<evidence type="ECO:0000313" key="2">
    <source>
        <dbReference type="EMBL" id="MBC8543196.1"/>
    </source>
</evidence>
<dbReference type="InterPro" id="IPR029062">
    <property type="entry name" value="Class_I_gatase-like"/>
</dbReference>
<dbReference type="PIRSF" id="PIRSF030013">
    <property type="entry name" value="ThuA"/>
    <property type="match status" value="1"/>
</dbReference>
<organism evidence="2 3">
    <name type="scientific">Bianquea renquensis</name>
    <dbReference type="NCBI Taxonomy" id="2763661"/>
    <lineage>
        <taxon>Bacteria</taxon>
        <taxon>Bacillati</taxon>
        <taxon>Bacillota</taxon>
        <taxon>Clostridia</taxon>
        <taxon>Eubacteriales</taxon>
        <taxon>Bianqueaceae</taxon>
        <taxon>Bianquea</taxon>
    </lineage>
</organism>
<dbReference type="SUPFAM" id="SSF52317">
    <property type="entry name" value="Class I glutamine amidotransferase-like"/>
    <property type="match status" value="1"/>
</dbReference>
<protein>
    <submittedName>
        <fullName evidence="2">ThuA domain-containing protein</fullName>
    </submittedName>
</protein>
<dbReference type="AlphaFoldDB" id="A0A926DRE7"/>
<dbReference type="Proteomes" id="UP000657006">
    <property type="component" value="Unassembled WGS sequence"/>
</dbReference>
<dbReference type="InterPro" id="IPR009381">
    <property type="entry name" value="Trehalose_catabolism_ThuA_prok"/>
</dbReference>